<dbReference type="Pfam" id="PF26514">
    <property type="entry name" value="DUF8173"/>
    <property type="match status" value="1"/>
</dbReference>
<accession>X1KY47</accession>
<name>X1KY47_9ZZZZ</name>
<dbReference type="InterPro" id="IPR058486">
    <property type="entry name" value="DUF8173"/>
</dbReference>
<evidence type="ECO:0000256" key="1">
    <source>
        <dbReference type="SAM" id="Phobius"/>
    </source>
</evidence>
<keyword evidence="1" id="KW-0472">Membrane</keyword>
<organism evidence="3">
    <name type="scientific">marine sediment metagenome</name>
    <dbReference type="NCBI Taxonomy" id="412755"/>
    <lineage>
        <taxon>unclassified sequences</taxon>
        <taxon>metagenomes</taxon>
        <taxon>ecological metagenomes</taxon>
    </lineage>
</organism>
<evidence type="ECO:0000313" key="3">
    <source>
        <dbReference type="EMBL" id="GAH95099.1"/>
    </source>
</evidence>
<feature type="transmembrane region" description="Helical" evidence="1">
    <location>
        <begin position="226"/>
        <end position="253"/>
    </location>
</feature>
<comment type="caution">
    <text evidence="3">The sequence shown here is derived from an EMBL/GenBank/DDBJ whole genome shotgun (WGS) entry which is preliminary data.</text>
</comment>
<dbReference type="EMBL" id="BARV01002698">
    <property type="protein sequence ID" value="GAH95099.1"/>
    <property type="molecule type" value="Genomic_DNA"/>
</dbReference>
<dbReference type="AlphaFoldDB" id="X1KY47"/>
<sequence length="371" mass="38248">MVKHIFKGLAAILIVTLLMIFTAEPVLAFDTRSGATVTIPSGEVVNDDLYVGANTVIIDGTINGDLWAAGNAITINGIVNGSVMAAGRTVNINGDISHAVRAVGETININGDIDGDVMVGGGGVNIASTAKIGGDLLFGAGIARIDGLIEGDIKGGGSEVTISNGVKGNVVLTIESLTILPAANIQGDLTYTCEEEADIQSGAQIGGMTTHNLPEVKEKRAKPFPFVLFSGIGGKVTGFLMALIAGLVIILLAPRRLTSIAESIRSRPGASAGWGALILFVTPIGAIIVCITIIGIPLGLIALTLWGIAIYLAQIPVGLFIGRWIIGHFRGVEGKAIMVGALALGLVILRLLRLIPYLGFFIGLAAILFGL</sequence>
<protein>
    <recommendedName>
        <fullName evidence="2">DUF8173 domain-containing protein</fullName>
    </recommendedName>
</protein>
<feature type="domain" description="DUF8173" evidence="2">
    <location>
        <begin position="235"/>
        <end position="370"/>
    </location>
</feature>
<proteinExistence type="predicted"/>
<keyword evidence="1" id="KW-0812">Transmembrane</keyword>
<gene>
    <name evidence="3" type="ORF">S06H3_06825</name>
</gene>
<reference evidence="3" key="1">
    <citation type="journal article" date="2014" name="Front. Microbiol.">
        <title>High frequency of phylogenetically diverse reductive dehalogenase-homologous genes in deep subseafloor sedimentary metagenomes.</title>
        <authorList>
            <person name="Kawai M."/>
            <person name="Futagami T."/>
            <person name="Toyoda A."/>
            <person name="Takaki Y."/>
            <person name="Nishi S."/>
            <person name="Hori S."/>
            <person name="Arai W."/>
            <person name="Tsubouchi T."/>
            <person name="Morono Y."/>
            <person name="Uchiyama I."/>
            <person name="Ito T."/>
            <person name="Fujiyama A."/>
            <person name="Inagaki F."/>
            <person name="Takami H."/>
        </authorList>
    </citation>
    <scope>NUCLEOTIDE SEQUENCE</scope>
    <source>
        <strain evidence="3">Expedition CK06-06</strain>
    </source>
</reference>
<feature type="transmembrane region" description="Helical" evidence="1">
    <location>
        <begin position="274"/>
        <end position="298"/>
    </location>
</feature>
<evidence type="ECO:0000259" key="2">
    <source>
        <dbReference type="Pfam" id="PF26514"/>
    </source>
</evidence>
<feature type="transmembrane region" description="Helical" evidence="1">
    <location>
        <begin position="304"/>
        <end position="326"/>
    </location>
</feature>
<feature type="transmembrane region" description="Helical" evidence="1">
    <location>
        <begin position="338"/>
        <end position="369"/>
    </location>
</feature>
<feature type="non-terminal residue" evidence="3">
    <location>
        <position position="371"/>
    </location>
</feature>
<keyword evidence="1" id="KW-1133">Transmembrane helix</keyword>